<dbReference type="GO" id="GO:0008270">
    <property type="term" value="F:zinc ion binding"/>
    <property type="evidence" value="ECO:0007669"/>
    <property type="project" value="InterPro"/>
</dbReference>
<keyword evidence="3" id="KW-0805">Transcription regulation</keyword>
<dbReference type="EMBL" id="BLZA01000010">
    <property type="protein sequence ID" value="GHJ84986.1"/>
    <property type="molecule type" value="Genomic_DNA"/>
</dbReference>
<comment type="caution">
    <text evidence="9">The sequence shown here is derived from an EMBL/GenBank/DDBJ whole genome shotgun (WGS) entry which is preliminary data.</text>
</comment>
<evidence type="ECO:0000313" key="10">
    <source>
        <dbReference type="Proteomes" id="UP000620104"/>
    </source>
</evidence>
<feature type="compositionally biased region" description="Polar residues" evidence="7">
    <location>
        <begin position="82"/>
        <end position="91"/>
    </location>
</feature>
<evidence type="ECO:0000256" key="1">
    <source>
        <dbReference type="ARBA" id="ARBA00004123"/>
    </source>
</evidence>
<feature type="region of interest" description="Disordered" evidence="7">
    <location>
        <begin position="73"/>
        <end position="112"/>
    </location>
</feature>
<organism evidence="9 10">
    <name type="scientific">Naganishia liquefaciens</name>
    <dbReference type="NCBI Taxonomy" id="104408"/>
    <lineage>
        <taxon>Eukaryota</taxon>
        <taxon>Fungi</taxon>
        <taxon>Dikarya</taxon>
        <taxon>Basidiomycota</taxon>
        <taxon>Agaricomycotina</taxon>
        <taxon>Tremellomycetes</taxon>
        <taxon>Filobasidiales</taxon>
        <taxon>Filobasidiaceae</taxon>
        <taxon>Naganishia</taxon>
    </lineage>
</organism>
<keyword evidence="6" id="KW-0539">Nucleus</keyword>
<name>A0A8H3YER0_9TREE</name>
<dbReference type="InterPro" id="IPR036864">
    <property type="entry name" value="Zn2-C6_fun-type_DNA-bd_sf"/>
</dbReference>
<dbReference type="GO" id="GO:0005634">
    <property type="term" value="C:nucleus"/>
    <property type="evidence" value="ECO:0007669"/>
    <property type="project" value="UniProtKB-SubCell"/>
</dbReference>
<dbReference type="PROSITE" id="PS50048">
    <property type="entry name" value="ZN2_CY6_FUNGAL_2"/>
    <property type="match status" value="1"/>
</dbReference>
<accession>A0A8H3YER0</accession>
<evidence type="ECO:0000256" key="3">
    <source>
        <dbReference type="ARBA" id="ARBA00023015"/>
    </source>
</evidence>
<feature type="compositionally biased region" description="Basic residues" evidence="7">
    <location>
        <begin position="22"/>
        <end position="33"/>
    </location>
</feature>
<feature type="region of interest" description="Disordered" evidence="7">
    <location>
        <begin position="255"/>
        <end position="305"/>
    </location>
</feature>
<evidence type="ECO:0000256" key="2">
    <source>
        <dbReference type="ARBA" id="ARBA00022723"/>
    </source>
</evidence>
<keyword evidence="2" id="KW-0479">Metal-binding</keyword>
<dbReference type="Pfam" id="PF04082">
    <property type="entry name" value="Fungal_trans"/>
    <property type="match status" value="1"/>
</dbReference>
<feature type="region of interest" description="Disordered" evidence="7">
    <location>
        <begin position="1"/>
        <end position="35"/>
    </location>
</feature>
<gene>
    <name evidence="9" type="ORF">NliqN6_1388</name>
</gene>
<feature type="region of interest" description="Disordered" evidence="7">
    <location>
        <begin position="140"/>
        <end position="159"/>
    </location>
</feature>
<feature type="compositionally biased region" description="Polar residues" evidence="7">
    <location>
        <begin position="268"/>
        <end position="277"/>
    </location>
</feature>
<keyword evidence="5" id="KW-0804">Transcription</keyword>
<dbReference type="CDD" id="cd00067">
    <property type="entry name" value="GAL4"/>
    <property type="match status" value="1"/>
</dbReference>
<dbReference type="PANTHER" id="PTHR31845">
    <property type="entry name" value="FINGER DOMAIN PROTEIN, PUTATIVE-RELATED"/>
    <property type="match status" value="1"/>
</dbReference>
<evidence type="ECO:0000259" key="8">
    <source>
        <dbReference type="PROSITE" id="PS50048"/>
    </source>
</evidence>
<evidence type="ECO:0000256" key="6">
    <source>
        <dbReference type="ARBA" id="ARBA00023242"/>
    </source>
</evidence>
<sequence>MDGGLTEPIKMEQASSNPKPGPSRKRQRERSPRRSIACISCRKIKMKCVGGDESSGMPCRRCRNHNRECVWVESKRGRRPKSSNPDLSDQPSIGRRPSDSTISQRSTPEKLHVPVQVPATVIPTQPMFASPFVGMPARSNSFAPCNPPSSLRNERPEERPADRLYEAAVSPLMEMIDGNESRQLLGSRIKLVEQMTGTYSITQDHGIENIVTPAASTSLTNHASSSDTHHAERRRLQSLPSSVLNPLGLLAEASLRGSDEPHSEGPSPRQSPAQTFHQLPGQGGATTPDMPHRLHRNNRNLPGVGNARYFEPGNSSLTDIHQRIVNPKLKPRILKLLSWQQVQELFKLYFDNMHKLLPVLNPTLHTPISVLARSEFLFTTICVIASRLHEASASLHSEFLALMKEMISIVFSHGIKSLEIIQAYLLLSFWPLEAEERFEHSRTWLSTGITIRMATDLNLFRRKKVSAEDPEDAEFARQEIKNRERCWLWCFALDRSWSVQLGKPYTLREDEIIRRTREWIKEPYSQPNDVLVCTLLDIQRHASNIVDILCWSDMPLSSSGLLINFNYNFVLQPAQEHMTRIWEHWKPLLEKATSDLGVPYDQIARFYYHHNCLVLCSFGLQNALENNPLDLTLYFCRVHDHAASVLELVQSAFVPHSLLNTLMSSQLIMITYAALSLLKLTRLETRPLPVETKDVLQRILSVAEPLQISGLHPQHPPRLYAMLLRRLVESRARELQQQHQQKTQVVNPVNANGNGNMSQQSSGDAAVQIYPKPAWIPQDFSQSTMTLAPEVDLTVPSRQQSPGFNRIPWQGVGDNQLMPVQVMNPGLPMSTMVSNTIQAGPSSGYDFSGFPVEQNLGDMSAINQIDFGNSFLGTQFVEGFMDLNFVNGSMQNMPNPPNNIDVNWLPMEYPQYPQGNNIPQESMR</sequence>
<dbReference type="Gene3D" id="4.10.240.10">
    <property type="entry name" value="Zn(2)-C6 fungal-type DNA-binding domain"/>
    <property type="match status" value="1"/>
</dbReference>
<evidence type="ECO:0000256" key="7">
    <source>
        <dbReference type="SAM" id="MobiDB-lite"/>
    </source>
</evidence>
<feature type="region of interest" description="Disordered" evidence="7">
    <location>
        <begin position="218"/>
        <end position="243"/>
    </location>
</feature>
<dbReference type="OrthoDB" id="3429912at2759"/>
<dbReference type="SMART" id="SM00906">
    <property type="entry name" value="Fungal_trans"/>
    <property type="match status" value="1"/>
</dbReference>
<proteinExistence type="predicted"/>
<dbReference type="InterPro" id="IPR051089">
    <property type="entry name" value="prtT"/>
</dbReference>
<dbReference type="InterPro" id="IPR007219">
    <property type="entry name" value="XnlR_reg_dom"/>
</dbReference>
<keyword evidence="10" id="KW-1185">Reference proteome</keyword>
<dbReference type="Proteomes" id="UP000620104">
    <property type="component" value="Unassembled WGS sequence"/>
</dbReference>
<dbReference type="GO" id="GO:0000976">
    <property type="term" value="F:transcription cis-regulatory region binding"/>
    <property type="evidence" value="ECO:0007669"/>
    <property type="project" value="TreeGrafter"/>
</dbReference>
<dbReference type="CDD" id="cd12148">
    <property type="entry name" value="fungal_TF_MHR"/>
    <property type="match status" value="1"/>
</dbReference>
<dbReference type="Pfam" id="PF00172">
    <property type="entry name" value="Zn_clus"/>
    <property type="match status" value="1"/>
</dbReference>
<dbReference type="SMART" id="SM00066">
    <property type="entry name" value="GAL4"/>
    <property type="match status" value="1"/>
</dbReference>
<reference evidence="9" key="1">
    <citation type="submission" date="2020-07" db="EMBL/GenBank/DDBJ databases">
        <title>Draft Genome Sequence of a Deep-Sea Yeast, Naganishia (Cryptococcus) liquefaciens strain N6.</title>
        <authorList>
            <person name="Han Y.W."/>
            <person name="Kajitani R."/>
            <person name="Morimoto H."/>
            <person name="Parhat M."/>
            <person name="Tsubouchi H."/>
            <person name="Bakenova O."/>
            <person name="Ogata M."/>
            <person name="Argunhan B."/>
            <person name="Aoki R."/>
            <person name="Kajiwara S."/>
            <person name="Itoh T."/>
            <person name="Iwasaki H."/>
        </authorList>
    </citation>
    <scope>NUCLEOTIDE SEQUENCE</scope>
    <source>
        <strain evidence="9">N6</strain>
    </source>
</reference>
<comment type="subcellular location">
    <subcellularLocation>
        <location evidence="1">Nucleus</location>
    </subcellularLocation>
</comment>
<feature type="domain" description="Zn(2)-C6 fungal-type" evidence="8">
    <location>
        <begin position="37"/>
        <end position="71"/>
    </location>
</feature>
<dbReference type="GO" id="GO:0006351">
    <property type="term" value="P:DNA-templated transcription"/>
    <property type="evidence" value="ECO:0007669"/>
    <property type="project" value="InterPro"/>
</dbReference>
<evidence type="ECO:0000256" key="5">
    <source>
        <dbReference type="ARBA" id="ARBA00023163"/>
    </source>
</evidence>
<feature type="compositionally biased region" description="Polar residues" evidence="7">
    <location>
        <begin position="140"/>
        <end position="151"/>
    </location>
</feature>
<protein>
    <recommendedName>
        <fullName evidence="8">Zn(2)-C6 fungal-type domain-containing protein</fullName>
    </recommendedName>
</protein>
<dbReference type="PROSITE" id="PS00463">
    <property type="entry name" value="ZN2_CY6_FUNGAL_1"/>
    <property type="match status" value="1"/>
</dbReference>
<keyword evidence="4" id="KW-0238">DNA-binding</keyword>
<dbReference type="InterPro" id="IPR001138">
    <property type="entry name" value="Zn2Cys6_DnaBD"/>
</dbReference>
<evidence type="ECO:0000256" key="4">
    <source>
        <dbReference type="ARBA" id="ARBA00023125"/>
    </source>
</evidence>
<dbReference type="PANTHER" id="PTHR31845:SF19">
    <property type="entry name" value="TRANSCRIPTION FACTOR DOMAIN-CONTAINING PROTEIN"/>
    <property type="match status" value="1"/>
</dbReference>
<dbReference type="SUPFAM" id="SSF57701">
    <property type="entry name" value="Zn2/Cys6 DNA-binding domain"/>
    <property type="match status" value="1"/>
</dbReference>
<dbReference type="GO" id="GO:0000981">
    <property type="term" value="F:DNA-binding transcription factor activity, RNA polymerase II-specific"/>
    <property type="evidence" value="ECO:0007669"/>
    <property type="project" value="InterPro"/>
</dbReference>
<dbReference type="AlphaFoldDB" id="A0A8H3YER0"/>
<evidence type="ECO:0000313" key="9">
    <source>
        <dbReference type="EMBL" id="GHJ84986.1"/>
    </source>
</evidence>